<comment type="caution">
    <text evidence="1">The sequence shown here is derived from an EMBL/GenBank/DDBJ whole genome shotgun (WGS) entry which is preliminary data.</text>
</comment>
<organism evidence="1 2">
    <name type="scientific">Rhododendron molle</name>
    <name type="common">Chinese azalea</name>
    <name type="synonym">Azalea mollis</name>
    <dbReference type="NCBI Taxonomy" id="49168"/>
    <lineage>
        <taxon>Eukaryota</taxon>
        <taxon>Viridiplantae</taxon>
        <taxon>Streptophyta</taxon>
        <taxon>Embryophyta</taxon>
        <taxon>Tracheophyta</taxon>
        <taxon>Spermatophyta</taxon>
        <taxon>Magnoliopsida</taxon>
        <taxon>eudicotyledons</taxon>
        <taxon>Gunneridae</taxon>
        <taxon>Pentapetalae</taxon>
        <taxon>asterids</taxon>
        <taxon>Ericales</taxon>
        <taxon>Ericaceae</taxon>
        <taxon>Ericoideae</taxon>
        <taxon>Rhodoreae</taxon>
        <taxon>Rhododendron</taxon>
    </lineage>
</organism>
<gene>
    <name evidence="1" type="ORF">RHMOL_Rhmol07G0186500</name>
</gene>
<name>A0ACC0N1Y5_RHOML</name>
<proteinExistence type="predicted"/>
<protein>
    <submittedName>
        <fullName evidence="1">Uncharacterized protein</fullName>
    </submittedName>
</protein>
<accession>A0ACC0N1Y5</accession>
<evidence type="ECO:0000313" key="2">
    <source>
        <dbReference type="Proteomes" id="UP001062846"/>
    </source>
</evidence>
<sequence length="90" mass="10357">MLFPFGEPGWHRGIECVNRSNRPPNKGQQRPVIPHNCPTVEELLNAESSVFEENSSKTNTVSVREFYVYRFLIRPTIDSVILQSGRLLQQ</sequence>
<evidence type="ECO:0000313" key="1">
    <source>
        <dbReference type="EMBL" id="KAI8547327.1"/>
    </source>
</evidence>
<dbReference type="EMBL" id="CM046394">
    <property type="protein sequence ID" value="KAI8547327.1"/>
    <property type="molecule type" value="Genomic_DNA"/>
</dbReference>
<dbReference type="Proteomes" id="UP001062846">
    <property type="component" value="Chromosome 7"/>
</dbReference>
<keyword evidence="2" id="KW-1185">Reference proteome</keyword>
<reference evidence="1" key="1">
    <citation type="submission" date="2022-02" db="EMBL/GenBank/DDBJ databases">
        <title>Plant Genome Project.</title>
        <authorList>
            <person name="Zhang R.-G."/>
        </authorList>
    </citation>
    <scope>NUCLEOTIDE SEQUENCE</scope>
    <source>
        <strain evidence="1">AT1</strain>
    </source>
</reference>